<dbReference type="SUPFAM" id="SSF49464">
    <property type="entry name" value="Carboxypeptidase regulatory domain-like"/>
    <property type="match status" value="1"/>
</dbReference>
<evidence type="ECO:0000256" key="7">
    <source>
        <dbReference type="ARBA" id="ARBA00023237"/>
    </source>
</evidence>
<dbReference type="NCBIfam" id="TIGR04056">
    <property type="entry name" value="OMP_RagA_SusC"/>
    <property type="match status" value="1"/>
</dbReference>
<gene>
    <name evidence="13" type="ORF">FPZ42_05270</name>
</gene>
<dbReference type="InterPro" id="IPR023996">
    <property type="entry name" value="TonB-dep_OMP_SusC/RagA"/>
</dbReference>
<evidence type="ECO:0000259" key="12">
    <source>
        <dbReference type="Pfam" id="PF07715"/>
    </source>
</evidence>
<evidence type="ECO:0000313" key="14">
    <source>
        <dbReference type="Proteomes" id="UP000318010"/>
    </source>
</evidence>
<feature type="domain" description="TonB-dependent receptor-like beta-barrel" evidence="11">
    <location>
        <begin position="410"/>
        <end position="997"/>
    </location>
</feature>
<dbReference type="PROSITE" id="PS52016">
    <property type="entry name" value="TONB_DEPENDENT_REC_3"/>
    <property type="match status" value="1"/>
</dbReference>
<keyword evidence="2 8" id="KW-0813">Transport</keyword>
<keyword evidence="3 8" id="KW-1134">Transmembrane beta strand</keyword>
<organism evidence="13 14">
    <name type="scientific">Mucilaginibacter achroorhodeus</name>
    <dbReference type="NCBI Taxonomy" id="2599294"/>
    <lineage>
        <taxon>Bacteria</taxon>
        <taxon>Pseudomonadati</taxon>
        <taxon>Bacteroidota</taxon>
        <taxon>Sphingobacteriia</taxon>
        <taxon>Sphingobacteriales</taxon>
        <taxon>Sphingobacteriaceae</taxon>
        <taxon>Mucilaginibacter</taxon>
    </lineage>
</organism>
<protein>
    <submittedName>
        <fullName evidence="13">SusC/RagA family TonB-linked outer membrane protein</fullName>
    </submittedName>
</protein>
<evidence type="ECO:0000259" key="11">
    <source>
        <dbReference type="Pfam" id="PF00593"/>
    </source>
</evidence>
<evidence type="ECO:0000256" key="5">
    <source>
        <dbReference type="ARBA" id="ARBA00023077"/>
    </source>
</evidence>
<dbReference type="Pfam" id="PF07715">
    <property type="entry name" value="Plug"/>
    <property type="match status" value="1"/>
</dbReference>
<feature type="chain" id="PRO_5021882360" evidence="10">
    <location>
        <begin position="22"/>
        <end position="1044"/>
    </location>
</feature>
<evidence type="ECO:0000313" key="13">
    <source>
        <dbReference type="EMBL" id="TWR28622.1"/>
    </source>
</evidence>
<dbReference type="InterPro" id="IPR012910">
    <property type="entry name" value="Plug_dom"/>
</dbReference>
<dbReference type="EMBL" id="VOEI01000001">
    <property type="protein sequence ID" value="TWR28622.1"/>
    <property type="molecule type" value="Genomic_DNA"/>
</dbReference>
<evidence type="ECO:0000256" key="8">
    <source>
        <dbReference type="PROSITE-ProRule" id="PRU01360"/>
    </source>
</evidence>
<dbReference type="RefSeq" id="WP_146269414.1">
    <property type="nucleotide sequence ID" value="NZ_VOEI01000001.1"/>
</dbReference>
<feature type="signal peptide" evidence="10">
    <location>
        <begin position="1"/>
        <end position="21"/>
    </location>
</feature>
<keyword evidence="4 8" id="KW-0812">Transmembrane</keyword>
<evidence type="ECO:0000256" key="2">
    <source>
        <dbReference type="ARBA" id="ARBA00022448"/>
    </source>
</evidence>
<keyword evidence="7 8" id="KW-0998">Cell outer membrane</keyword>
<comment type="caution">
    <text evidence="13">The sequence shown here is derived from an EMBL/GenBank/DDBJ whole genome shotgun (WGS) entry which is preliminary data.</text>
</comment>
<proteinExistence type="inferred from homology"/>
<keyword evidence="6 8" id="KW-0472">Membrane</keyword>
<reference evidence="13 14" key="1">
    <citation type="submission" date="2019-07" db="EMBL/GenBank/DDBJ databases">
        <authorList>
            <person name="Kim J."/>
        </authorList>
    </citation>
    <scope>NUCLEOTIDE SEQUENCE [LARGE SCALE GENOMIC DNA]</scope>
    <source>
        <strain evidence="13 14">MJ1a</strain>
    </source>
</reference>
<evidence type="ECO:0000256" key="3">
    <source>
        <dbReference type="ARBA" id="ARBA00022452"/>
    </source>
</evidence>
<dbReference type="GO" id="GO:0009279">
    <property type="term" value="C:cell outer membrane"/>
    <property type="evidence" value="ECO:0007669"/>
    <property type="project" value="UniProtKB-SubCell"/>
</dbReference>
<dbReference type="SUPFAM" id="SSF56935">
    <property type="entry name" value="Porins"/>
    <property type="match status" value="1"/>
</dbReference>
<dbReference type="OrthoDB" id="9768177at2"/>
<dbReference type="Gene3D" id="2.40.170.20">
    <property type="entry name" value="TonB-dependent receptor, beta-barrel domain"/>
    <property type="match status" value="1"/>
</dbReference>
<dbReference type="InterPro" id="IPR036942">
    <property type="entry name" value="Beta-barrel_TonB_sf"/>
</dbReference>
<keyword evidence="5 9" id="KW-0798">TonB box</keyword>
<keyword evidence="14" id="KW-1185">Reference proteome</keyword>
<dbReference type="Gene3D" id="2.170.130.10">
    <property type="entry name" value="TonB-dependent receptor, plug domain"/>
    <property type="match status" value="1"/>
</dbReference>
<evidence type="ECO:0000256" key="10">
    <source>
        <dbReference type="SAM" id="SignalP"/>
    </source>
</evidence>
<dbReference type="AlphaFoldDB" id="A0A563UB74"/>
<dbReference type="Pfam" id="PF13715">
    <property type="entry name" value="CarbopepD_reg_2"/>
    <property type="match status" value="1"/>
</dbReference>
<comment type="similarity">
    <text evidence="8 9">Belongs to the TonB-dependent receptor family.</text>
</comment>
<evidence type="ECO:0000256" key="1">
    <source>
        <dbReference type="ARBA" id="ARBA00004571"/>
    </source>
</evidence>
<comment type="subcellular location">
    <subcellularLocation>
        <location evidence="1 8">Cell outer membrane</location>
        <topology evidence="1 8">Multi-pass membrane protein</topology>
    </subcellularLocation>
</comment>
<dbReference type="Gene3D" id="2.60.40.1120">
    <property type="entry name" value="Carboxypeptidase-like, regulatory domain"/>
    <property type="match status" value="1"/>
</dbReference>
<evidence type="ECO:0000256" key="4">
    <source>
        <dbReference type="ARBA" id="ARBA00022692"/>
    </source>
</evidence>
<dbReference type="InterPro" id="IPR000531">
    <property type="entry name" value="Beta-barrel_TonB"/>
</dbReference>
<evidence type="ECO:0000256" key="9">
    <source>
        <dbReference type="RuleBase" id="RU003357"/>
    </source>
</evidence>
<accession>A0A563UB74</accession>
<dbReference type="InterPro" id="IPR039426">
    <property type="entry name" value="TonB-dep_rcpt-like"/>
</dbReference>
<dbReference type="Proteomes" id="UP000318010">
    <property type="component" value="Unassembled WGS sequence"/>
</dbReference>
<feature type="domain" description="TonB-dependent receptor plug" evidence="12">
    <location>
        <begin position="119"/>
        <end position="225"/>
    </location>
</feature>
<name>A0A563UB74_9SPHI</name>
<evidence type="ECO:0000256" key="6">
    <source>
        <dbReference type="ARBA" id="ARBA00023136"/>
    </source>
</evidence>
<dbReference type="InterPro" id="IPR008969">
    <property type="entry name" value="CarboxyPept-like_regulatory"/>
</dbReference>
<dbReference type="Pfam" id="PF00593">
    <property type="entry name" value="TonB_dep_Rec_b-barrel"/>
    <property type="match status" value="1"/>
</dbReference>
<dbReference type="InterPro" id="IPR037066">
    <property type="entry name" value="Plug_dom_sf"/>
</dbReference>
<sequence length="1044" mass="113382">MKKLLLVSLCFLSLFVTQVYAQNRTITGTVIAREDGLPIPGVSVKVTGTTIGTQTSAQGKYTLNVPASAKSLDVTFLGYTSTTVNIGSGNVVDVTLSADTRQLNEVVVTAGGVAIKNRQQGNQSTSIRSEQLTQGKAFNVASALTGKVAGLQVNAVSSGVNPNIRLVLRGNRSLLGNNQALVVVDNVIVPTSILGNLNPEDIENITVLNGAGAAALYGSDASNGALIITTKRGKRGATSVTFSNTTSIEEVNFLPKLQHRFGSGTGNDDVPSYTPYENQQYGPAFDGQPRIIGKPLADGSIQTVPYSYNYDKGKDNFWNNGLTNQSDFSIQSGDDKSTFYLSGQYFNQRATIPGDKYNRATIRLNGQRNLLKNLTADYNVSYVQNRYNTSSAISAVFDNVLNTPGQIPLTDYKDWRNNKFANPNGYYNEYYQNPYFALDNNRALTRNDYLTGNIQLKYFPLKELSILARVGISTANQSQKSYTNKFTYSDYRLGITPNFANILGGVGDLANYNTQINPEVQIQYIKQVSTDFNLNVIVGSSLRENQYKGLSASISGLVVPDLFNLSNNLNVPSASEANFHARQIGVYADARLGFRDYLYLHVSGRNDWRSVLAPGNRSFFYPAADLSFIASDAFSWIKSSNVIESLKLRLGVSKVGQVNLGNSTNFGAYSLLPTFSQGYGYPYNGNPALTQGDRIVSQSINPEITKSIETGFDLDMFKSRISVSATYYKSATTDQTVPVGVSTTTGFSSFLTNTGKVTNEGLESSLRLTPVRTKDLEVTVGGNYTFNTNKVVSISNDLKQLNIGSYTYAGVYAVEGKSFPLLRGTDYIRDPQGRIIVDPVTGYPTAGTTLVDIGNTEPKHRLGLDAAVTFKGIRLAALFEYRGGFMMYNQGGGTYDFSGAGIRTTYFNRDRFVVPNSSYLDPATGQYVANTNITTASGGTAFWTEGPTNTNVGKNYAYSAAFWKLRELSLGYDLPRSILAGAKFIKAARVSVQGRNLFLWTPKTNIYTDPEYSAAGSDSNAIGLTSLGQTPPSRLYGATISITL</sequence>
<keyword evidence="10" id="KW-0732">Signal</keyword>